<evidence type="ECO:0000313" key="2">
    <source>
        <dbReference type="Proteomes" id="UP000594263"/>
    </source>
</evidence>
<proteinExistence type="predicted"/>
<sequence length="66" mass="7484">MLCKHPTIQEKLAREVKMGVPENYKGKLSLSEFAEKCSENADRTQQPASSMMRCFSRKKGDLISYG</sequence>
<protein>
    <submittedName>
        <fullName evidence="1">Uncharacterized protein</fullName>
    </submittedName>
</protein>
<dbReference type="AlphaFoldDB" id="A0A7N0V0Q4"/>
<organism evidence="1 2">
    <name type="scientific">Kalanchoe fedtschenkoi</name>
    <name type="common">Lavender scallops</name>
    <name type="synonym">South American air plant</name>
    <dbReference type="NCBI Taxonomy" id="63787"/>
    <lineage>
        <taxon>Eukaryota</taxon>
        <taxon>Viridiplantae</taxon>
        <taxon>Streptophyta</taxon>
        <taxon>Embryophyta</taxon>
        <taxon>Tracheophyta</taxon>
        <taxon>Spermatophyta</taxon>
        <taxon>Magnoliopsida</taxon>
        <taxon>eudicotyledons</taxon>
        <taxon>Gunneridae</taxon>
        <taxon>Pentapetalae</taxon>
        <taxon>Saxifragales</taxon>
        <taxon>Crassulaceae</taxon>
        <taxon>Kalanchoe</taxon>
    </lineage>
</organism>
<dbReference type="Proteomes" id="UP000594263">
    <property type="component" value="Unplaced"/>
</dbReference>
<accession>A0A7N0V0Q4</accession>
<keyword evidence="2" id="KW-1185">Reference proteome</keyword>
<dbReference type="EnsemblPlants" id="Kaladp0093s0054.1.v1.1">
    <property type="protein sequence ID" value="Kaladp0093s0054.1.v1.1"/>
    <property type="gene ID" value="Kaladp0093s0054.v1.1"/>
</dbReference>
<dbReference type="Gramene" id="Kaladp0093s0054.1.v1.1">
    <property type="protein sequence ID" value="Kaladp0093s0054.1.v1.1"/>
    <property type="gene ID" value="Kaladp0093s0054.v1.1"/>
</dbReference>
<reference evidence="1" key="1">
    <citation type="submission" date="2021-01" db="UniProtKB">
        <authorList>
            <consortium name="EnsemblPlants"/>
        </authorList>
    </citation>
    <scope>IDENTIFICATION</scope>
</reference>
<name>A0A7N0V0Q4_KALFE</name>
<evidence type="ECO:0000313" key="1">
    <source>
        <dbReference type="EnsemblPlants" id="Kaladp0093s0054.1.v1.1"/>
    </source>
</evidence>